<dbReference type="InterPro" id="IPR023996">
    <property type="entry name" value="TonB-dep_OMP_SusC/RagA"/>
</dbReference>
<dbReference type="OrthoDB" id="600887at2"/>
<keyword evidence="4 8" id="KW-0812">Transmembrane</keyword>
<feature type="domain" description="TonB-dependent receptor-like beta-barrel" evidence="10">
    <location>
        <begin position="407"/>
        <end position="866"/>
    </location>
</feature>
<evidence type="ECO:0000256" key="8">
    <source>
        <dbReference type="PROSITE-ProRule" id="PRU01360"/>
    </source>
</evidence>
<evidence type="ECO:0000256" key="6">
    <source>
        <dbReference type="ARBA" id="ARBA00023136"/>
    </source>
</evidence>
<dbReference type="KEGG" id="mrub:DEO27_030825"/>
<evidence type="ECO:0000256" key="9">
    <source>
        <dbReference type="RuleBase" id="RU003357"/>
    </source>
</evidence>
<organism evidence="12 13">
    <name type="scientific">Mucilaginibacter rubeus</name>
    <dbReference type="NCBI Taxonomy" id="2027860"/>
    <lineage>
        <taxon>Bacteria</taxon>
        <taxon>Pseudomonadati</taxon>
        <taxon>Bacteroidota</taxon>
        <taxon>Sphingobacteriia</taxon>
        <taxon>Sphingobacteriales</taxon>
        <taxon>Sphingobacteriaceae</taxon>
        <taxon>Mucilaginibacter</taxon>
    </lineage>
</organism>
<evidence type="ECO:0000313" key="12">
    <source>
        <dbReference type="EMBL" id="QEM14225.1"/>
    </source>
</evidence>
<reference evidence="12" key="1">
    <citation type="submission" date="2019-08" db="EMBL/GenBank/DDBJ databases">
        <title>Comparative genome analysis confer to the adaptation heavy metal polluted environment.</title>
        <authorList>
            <person name="Li Y."/>
        </authorList>
    </citation>
    <scope>NUCLEOTIDE SEQUENCE [LARGE SCALE GENOMIC DNA]</scope>
    <source>
        <strain evidence="12">P1</strain>
    </source>
</reference>
<dbReference type="Pfam" id="PF00593">
    <property type="entry name" value="TonB_dep_Rec_b-barrel"/>
    <property type="match status" value="1"/>
</dbReference>
<dbReference type="Pfam" id="PF13715">
    <property type="entry name" value="CarbopepD_reg_2"/>
    <property type="match status" value="1"/>
</dbReference>
<dbReference type="Gene3D" id="2.40.170.20">
    <property type="entry name" value="TonB-dependent receptor, beta-barrel domain"/>
    <property type="match status" value="1"/>
</dbReference>
<keyword evidence="12" id="KW-0675">Receptor</keyword>
<dbReference type="FunFam" id="2.170.130.10:FF:000003">
    <property type="entry name" value="SusC/RagA family TonB-linked outer membrane protein"/>
    <property type="match status" value="1"/>
</dbReference>
<keyword evidence="7 8" id="KW-0998">Cell outer membrane</keyword>
<dbReference type="NCBIfam" id="TIGR04057">
    <property type="entry name" value="SusC_RagA_signa"/>
    <property type="match status" value="1"/>
</dbReference>
<keyword evidence="13" id="KW-1185">Reference proteome</keyword>
<evidence type="ECO:0000256" key="5">
    <source>
        <dbReference type="ARBA" id="ARBA00023077"/>
    </source>
</evidence>
<keyword evidence="2 8" id="KW-0813">Transport</keyword>
<evidence type="ECO:0000256" key="3">
    <source>
        <dbReference type="ARBA" id="ARBA00022452"/>
    </source>
</evidence>
<dbReference type="InterPro" id="IPR000531">
    <property type="entry name" value="Beta-barrel_TonB"/>
</dbReference>
<dbReference type="SUPFAM" id="SSF56935">
    <property type="entry name" value="Porins"/>
    <property type="match status" value="1"/>
</dbReference>
<evidence type="ECO:0000256" key="7">
    <source>
        <dbReference type="ARBA" id="ARBA00023237"/>
    </source>
</evidence>
<evidence type="ECO:0000313" key="13">
    <source>
        <dbReference type="Proteomes" id="UP000251402"/>
    </source>
</evidence>
<comment type="subcellular location">
    <subcellularLocation>
        <location evidence="1 8">Cell outer membrane</location>
        <topology evidence="1 8">Multi-pass membrane protein</topology>
    </subcellularLocation>
</comment>
<dbReference type="EMBL" id="CP043450">
    <property type="protein sequence ID" value="QEM14225.1"/>
    <property type="molecule type" value="Genomic_DNA"/>
</dbReference>
<name>A0A5C1I834_9SPHI</name>
<dbReference type="NCBIfam" id="TIGR04056">
    <property type="entry name" value="OMP_RagA_SusC"/>
    <property type="match status" value="1"/>
</dbReference>
<dbReference type="InterPro" id="IPR012910">
    <property type="entry name" value="Plug_dom"/>
</dbReference>
<proteinExistence type="inferred from homology"/>
<dbReference type="Proteomes" id="UP000251402">
    <property type="component" value="Chromosome"/>
</dbReference>
<dbReference type="AlphaFoldDB" id="A0A5C1I834"/>
<dbReference type="InterPro" id="IPR008969">
    <property type="entry name" value="CarboxyPept-like_regulatory"/>
</dbReference>
<dbReference type="InterPro" id="IPR037066">
    <property type="entry name" value="Plug_dom_sf"/>
</dbReference>
<protein>
    <submittedName>
        <fullName evidence="12">TonB-dependent receptor</fullName>
    </submittedName>
</protein>
<dbReference type="Gene3D" id="2.170.130.10">
    <property type="entry name" value="TonB-dependent receptor, plug domain"/>
    <property type="match status" value="1"/>
</dbReference>
<dbReference type="InterPro" id="IPR039426">
    <property type="entry name" value="TonB-dep_rcpt-like"/>
</dbReference>
<accession>A0A5C1I834</accession>
<dbReference type="InterPro" id="IPR023997">
    <property type="entry name" value="TonB-dep_OMP_SusC/RagA_CS"/>
</dbReference>
<dbReference type="Gene3D" id="2.60.40.1120">
    <property type="entry name" value="Carboxypeptidase-like, regulatory domain"/>
    <property type="match status" value="1"/>
</dbReference>
<gene>
    <name evidence="12" type="ORF">DEO27_030825</name>
</gene>
<evidence type="ECO:0000256" key="2">
    <source>
        <dbReference type="ARBA" id="ARBA00022448"/>
    </source>
</evidence>
<evidence type="ECO:0000259" key="11">
    <source>
        <dbReference type="Pfam" id="PF07715"/>
    </source>
</evidence>
<dbReference type="SUPFAM" id="SSF49464">
    <property type="entry name" value="Carboxypeptidase regulatory domain-like"/>
    <property type="match status" value="1"/>
</dbReference>
<sequence length="1104" mass="120545">MDKIYLCSYFKLSIAKQRLKSMLAIMAVLVIFIPNAYSQSKKITGTVKDAKGLSLPGVSVKIKGTATGAVTDSKGTYSLYVSDNKAVLVFSYIGFVTQEQVAGDASVVDVVLAEQSTNLNDVVVVGYGTQKKVNVVGSVATVSAKDLENRPVTNVSSALTGLSSGVSVMQSSGKPGADGATIRIRGLGTLNNNNALVVIDGIQGTLDAVNPDDIESISILKDAAAASIYGSLAANGVILVTTKKGSKNKTTITYSGIASKTNPTSMPSFVTDYVRHMQLVNEGYRNLGQTPVYTDATIAQWQKADADPKGLNAIGVPNYIAYPNTNWAKTIFQNNVLQDHNIALNGGNETTQYLLSAGYNGNPGTMQNTGSDKYQFRVNLQTKATKFLTVGTQTFASLQTYGLASTSNAFNYLRQTTPGVYPYYNGKYGFPSAPEESSTANNILTYLNSTGGRDQESRFNSTIFANVNLYKGLVLETKFNYQTRFEENNSYTIPLERWDFSTNTLKSAASAPAQLSTYYDFNKNYLLTWDAVLRYNTTIAKDHNIGVLGGFDQYYYNYYYFDATKLGLIDPTITTLSSATTPTAATGDAYDYSLRSFFGRLNYDYKQRYLLEAVFRYDGSSKFAPANRWGFFPAFAAGWRISEEPFMQNINNYVSNLKLRASWGQTGNNVLNSSASLGNYDYMATYGTTAYSFNGAAVTGLIQSKTANQNLKWETTTTTNIGLDGSLFKGKMNFEIDAYRKYTSGILFTPTVPLTVGTATAATQNIAEISNRGIEVTLGYHGKAGDLTFNVSGNFAYNFNRVEKYKGTLQEGYATDASGASVYSSNIGQVSSGGTTRVIQGHLINEYYLYPVYKGNGSYYNADGTVNKNGGPKDGMIRTPQDMAWLQSMIDAGYKFQPGNGIGKTKIYYGDLIYGDTNNDGIYGNSYDAQLTKKSSVPKYNAGLQFNVAYKGFDCSMIWAGSFGMYYYWNDIGYNNSIVSLGNAVSTLVANNHYYYNDANPADAANNTGAHYPRLKNTSDVQNAAVASDFYLYNASYVKLKNVQLGYTIPKRISEKWALNRIRIYVAAENLLTITKYPGLDPEIGASVGYPTMRQYSVGLNATF</sequence>
<keyword evidence="3 8" id="KW-1134">Transmembrane beta strand</keyword>
<evidence type="ECO:0000256" key="1">
    <source>
        <dbReference type="ARBA" id="ARBA00004571"/>
    </source>
</evidence>
<feature type="domain" description="TonB-dependent receptor plug" evidence="11">
    <location>
        <begin position="132"/>
        <end position="237"/>
    </location>
</feature>
<keyword evidence="5 9" id="KW-0798">TonB box</keyword>
<dbReference type="RefSeq" id="WP_112573125.1">
    <property type="nucleotide sequence ID" value="NZ_CP043450.1"/>
</dbReference>
<keyword evidence="6 8" id="KW-0472">Membrane</keyword>
<dbReference type="InterPro" id="IPR036942">
    <property type="entry name" value="Beta-barrel_TonB_sf"/>
</dbReference>
<dbReference type="GO" id="GO:0009279">
    <property type="term" value="C:cell outer membrane"/>
    <property type="evidence" value="ECO:0007669"/>
    <property type="project" value="UniProtKB-SubCell"/>
</dbReference>
<dbReference type="Pfam" id="PF07715">
    <property type="entry name" value="Plug"/>
    <property type="match status" value="1"/>
</dbReference>
<dbReference type="PROSITE" id="PS52016">
    <property type="entry name" value="TONB_DEPENDENT_REC_3"/>
    <property type="match status" value="1"/>
</dbReference>
<evidence type="ECO:0000256" key="4">
    <source>
        <dbReference type="ARBA" id="ARBA00022692"/>
    </source>
</evidence>
<evidence type="ECO:0000259" key="10">
    <source>
        <dbReference type="Pfam" id="PF00593"/>
    </source>
</evidence>
<comment type="similarity">
    <text evidence="8 9">Belongs to the TonB-dependent receptor family.</text>
</comment>